<dbReference type="Proteomes" id="UP001302652">
    <property type="component" value="Chromosome 3"/>
</dbReference>
<accession>A0ABZ0EBB9</accession>
<dbReference type="EMBL" id="CP136511">
    <property type="protein sequence ID" value="WOD14515.1"/>
    <property type="molecule type" value="Genomic_DNA"/>
</dbReference>
<keyword evidence="2" id="KW-1185">Reference proteome</keyword>
<gene>
    <name evidence="1" type="ORF">RW095_03425</name>
</gene>
<evidence type="ECO:0000313" key="2">
    <source>
        <dbReference type="Proteomes" id="UP001302652"/>
    </source>
</evidence>
<reference evidence="1 2" key="1">
    <citation type="submission" date="2023-10" db="EMBL/GenBank/DDBJ databases">
        <title>Surface-active antibiotics is a multifunctional adaptation for post-fire microbes.</title>
        <authorList>
            <person name="Liu M.D."/>
            <person name="Du Y."/>
            <person name="Koupaei S.K."/>
            <person name="Kim N.R."/>
            <person name="Zhang W."/>
            <person name="Traxler M.F."/>
        </authorList>
    </citation>
    <scope>NUCLEOTIDE SEQUENCE [LARGE SCALE GENOMIC DNA]</scope>
    <source>
        <strain evidence="1 2">F3</strain>
    </source>
</reference>
<sequence>MTQITGYQFVNSVTDLQNIQNDLAGNYALGKDIDASGSTFTTLGFASNSAFSGQFDGMWHTISSLSPKFDAVFNDIGANGVVRNVNVNSKVGTTVFFFDGSAILAIHNHGTVANVFTSGSIVSEGSDAGDSFAGLVATNYGLIERSGSSATVASDGTAAGLVLTNEGTITESYSIGPVSGLSSHGPAGGLVGFNGGTVTQSFVAGPARSVSRQVGGVCASCGGLGSDVYWNVQTTGQPTSGGNLPASNGLTTAQMSNPATFAGWDFGPNAAWVMLPGATYPVLAWQVARH</sequence>
<organism evidence="1 2">
    <name type="scientific">Paraburkholderia kirstenboschensis</name>
    <dbReference type="NCBI Taxonomy" id="1245436"/>
    <lineage>
        <taxon>Bacteria</taxon>
        <taxon>Pseudomonadati</taxon>
        <taxon>Pseudomonadota</taxon>
        <taxon>Betaproteobacteria</taxon>
        <taxon>Burkholderiales</taxon>
        <taxon>Burkholderiaceae</taxon>
        <taxon>Paraburkholderia</taxon>
    </lineage>
</organism>
<dbReference type="RefSeq" id="WP_317016423.1">
    <property type="nucleotide sequence ID" value="NZ_CP136511.1"/>
</dbReference>
<dbReference type="Gene3D" id="2.160.20.110">
    <property type="match status" value="1"/>
</dbReference>
<evidence type="ECO:0000313" key="1">
    <source>
        <dbReference type="EMBL" id="WOD14515.1"/>
    </source>
</evidence>
<proteinExistence type="predicted"/>
<name>A0ABZ0EBB9_9BURK</name>
<protein>
    <submittedName>
        <fullName evidence="1">Uncharacterized protein</fullName>
    </submittedName>
</protein>